<feature type="transmembrane region" description="Helical" evidence="1">
    <location>
        <begin position="169"/>
        <end position="187"/>
    </location>
</feature>
<dbReference type="Proteomes" id="UP001610728">
    <property type="component" value="Unassembled WGS sequence"/>
</dbReference>
<feature type="chain" id="PRO_5047287244" evidence="2">
    <location>
        <begin position="21"/>
        <end position="219"/>
    </location>
</feature>
<dbReference type="GeneID" id="98116293"/>
<gene>
    <name evidence="3" type="ORF">HOO65_020660</name>
</gene>
<proteinExistence type="predicted"/>
<evidence type="ECO:0000256" key="1">
    <source>
        <dbReference type="SAM" id="Phobius"/>
    </source>
</evidence>
<keyword evidence="2" id="KW-0732">Signal</keyword>
<dbReference type="PANTHER" id="PTHR36854">
    <property type="entry name" value="CHROMOSOME 9, WHOLE GENOME SHOTGUN SEQUENCE"/>
    <property type="match status" value="1"/>
</dbReference>
<feature type="signal peptide" evidence="2">
    <location>
        <begin position="1"/>
        <end position="20"/>
    </location>
</feature>
<evidence type="ECO:0000256" key="2">
    <source>
        <dbReference type="SAM" id="SignalP"/>
    </source>
</evidence>
<keyword evidence="4" id="KW-1185">Reference proteome</keyword>
<protein>
    <submittedName>
        <fullName evidence="3">MFS transporter</fullName>
    </submittedName>
</protein>
<organism evidence="3 4">
    <name type="scientific">Ceratocystis lukuohia</name>
    <dbReference type="NCBI Taxonomy" id="2019550"/>
    <lineage>
        <taxon>Eukaryota</taxon>
        <taxon>Fungi</taxon>
        <taxon>Dikarya</taxon>
        <taxon>Ascomycota</taxon>
        <taxon>Pezizomycotina</taxon>
        <taxon>Sordariomycetes</taxon>
        <taxon>Hypocreomycetidae</taxon>
        <taxon>Microascales</taxon>
        <taxon>Ceratocystidaceae</taxon>
        <taxon>Ceratocystis</taxon>
    </lineage>
</organism>
<comment type="caution">
    <text evidence="3">The sequence shown here is derived from an EMBL/GenBank/DDBJ whole genome shotgun (WGS) entry which is preliminary data.</text>
</comment>
<evidence type="ECO:0000313" key="3">
    <source>
        <dbReference type="EMBL" id="KAL2890118.1"/>
    </source>
</evidence>
<keyword evidence="1" id="KW-0812">Transmembrane</keyword>
<evidence type="ECO:0000313" key="4">
    <source>
        <dbReference type="Proteomes" id="UP001610728"/>
    </source>
</evidence>
<accession>A0ABR4MPA6</accession>
<keyword evidence="1" id="KW-1133">Transmembrane helix</keyword>
<dbReference type="EMBL" id="JABSNW010000002">
    <property type="protein sequence ID" value="KAL2890118.1"/>
    <property type="molecule type" value="Genomic_DNA"/>
</dbReference>
<keyword evidence="1" id="KW-0472">Membrane</keyword>
<name>A0ABR4MPA6_9PEZI</name>
<reference evidence="3 4" key="1">
    <citation type="submission" date="2020-05" db="EMBL/GenBank/DDBJ databases">
        <title>Ceratocystis lukuohia genome.</title>
        <authorList>
            <person name="Harrington T.C."/>
            <person name="Kim K."/>
            <person name="Mayers C.G."/>
        </authorList>
    </citation>
    <scope>NUCLEOTIDE SEQUENCE [LARGE SCALE GENOMIC DNA]</scope>
    <source>
        <strain evidence="3 4">C4212</strain>
    </source>
</reference>
<sequence length="219" mass="24039">MAKLHMLILLLGVLVSLAAAQGMFSLILHQLTCSKPSPPPQKKRLSLQANYCPLPSPPTTTAPVFCKCTCFKNSTIVPLDNISAGSDHGIRSSIYKPPFSFDFISSDDEAIPAKSASDSSPLERRVPPPSCTRCTKAFCLNQGIDFCKTAKEDDVQTMCFQRDSEKDKIIIWAFILGTSGLLGWAAYRKYRETHLKAMGDAMPSRTDYSRIGGLSGERQ</sequence>
<dbReference type="RefSeq" id="XP_070861298.1">
    <property type="nucleotide sequence ID" value="XM_071000126.1"/>
</dbReference>
<dbReference type="PANTHER" id="PTHR36854:SF1">
    <property type="entry name" value="TRANSMEMBRANE PROTEIN"/>
    <property type="match status" value="1"/>
</dbReference>